<evidence type="ECO:0000313" key="1">
    <source>
        <dbReference type="EMBL" id="PVD36168.1"/>
    </source>
</evidence>
<dbReference type="SUPFAM" id="SSF101898">
    <property type="entry name" value="NHL repeat"/>
    <property type="match status" value="1"/>
</dbReference>
<dbReference type="EMBL" id="PZQS01000002">
    <property type="protein sequence ID" value="PVD36168.1"/>
    <property type="molecule type" value="Genomic_DNA"/>
</dbReference>
<dbReference type="AlphaFoldDB" id="A0A2T7PRX5"/>
<keyword evidence="2" id="KW-1185">Reference proteome</keyword>
<accession>A0A2T7PRX5</accession>
<comment type="caution">
    <text evidence="1">The sequence shown here is derived from an EMBL/GenBank/DDBJ whole genome shotgun (WGS) entry which is preliminary data.</text>
</comment>
<sequence>MTNQNRTEVSTWIMAELTDFISDVQTFTISMKQFRLNLRAMENQYTEIMHQVINSLTGRSMKKKVFTLQNDLYALKDEIQALDNQLTTLRISVIPRHYDPIVLDLQRGAPRLIMSVNRSKQCKSSGDGSAGVSAVVLHPGEVSPAGWTRDPERMALDGDIAKENLSCVEVFPTKTDLDIGLANITSLVTSSDGLLIMTDFRNESIKVTPLDSPQQIHELNLQPNKPLSATVFVENQVAVTLWNTPMILLLRVTSKPLSAQVVHRLETVRVYSGVTKGAEANTLIVSANVFVDSSGVYPPTVDVISLHDGAILTSLSREPWASDLSWHHYLCTTKDGFVLVPNRTKGIVMKVRISTGKQLKRFIHPAMRGPRQVTIDENDNIYVACFDSRCVLLLTKLGIWRQVVSSEELPRNLHPHAVCVYQSKMYVAGKGDNGNICVFSLPYFMYHQ</sequence>
<organism evidence="1 2">
    <name type="scientific">Pomacea canaliculata</name>
    <name type="common">Golden apple snail</name>
    <dbReference type="NCBI Taxonomy" id="400727"/>
    <lineage>
        <taxon>Eukaryota</taxon>
        <taxon>Metazoa</taxon>
        <taxon>Spiralia</taxon>
        <taxon>Lophotrochozoa</taxon>
        <taxon>Mollusca</taxon>
        <taxon>Gastropoda</taxon>
        <taxon>Caenogastropoda</taxon>
        <taxon>Architaenioglossa</taxon>
        <taxon>Ampullarioidea</taxon>
        <taxon>Ampullariidae</taxon>
        <taxon>Pomacea</taxon>
    </lineage>
</organism>
<name>A0A2T7PRX5_POMCA</name>
<dbReference type="Proteomes" id="UP000245119">
    <property type="component" value="Linkage Group LG2"/>
</dbReference>
<dbReference type="InterPro" id="IPR011042">
    <property type="entry name" value="6-blade_b-propeller_TolB-like"/>
</dbReference>
<reference evidence="1 2" key="1">
    <citation type="submission" date="2018-04" db="EMBL/GenBank/DDBJ databases">
        <title>The genome of golden apple snail Pomacea canaliculata provides insight into stress tolerance and invasive adaptation.</title>
        <authorList>
            <person name="Liu C."/>
            <person name="Liu B."/>
            <person name="Ren Y."/>
            <person name="Zhang Y."/>
            <person name="Wang H."/>
            <person name="Li S."/>
            <person name="Jiang F."/>
            <person name="Yin L."/>
            <person name="Zhang G."/>
            <person name="Qian W."/>
            <person name="Fan W."/>
        </authorList>
    </citation>
    <scope>NUCLEOTIDE SEQUENCE [LARGE SCALE GENOMIC DNA]</scope>
    <source>
        <strain evidence="1">SZHN2017</strain>
        <tissue evidence="1">Muscle</tissue>
    </source>
</reference>
<protein>
    <submittedName>
        <fullName evidence="1">Uncharacterized protein</fullName>
    </submittedName>
</protein>
<proteinExistence type="predicted"/>
<evidence type="ECO:0000313" key="2">
    <source>
        <dbReference type="Proteomes" id="UP000245119"/>
    </source>
</evidence>
<gene>
    <name evidence="1" type="ORF">C0Q70_03143</name>
</gene>
<dbReference type="Gene3D" id="2.120.10.30">
    <property type="entry name" value="TolB, C-terminal domain"/>
    <property type="match status" value="1"/>
</dbReference>